<dbReference type="InterPro" id="IPR016156">
    <property type="entry name" value="FAD/NAD-linked_Rdtase_dimer_sf"/>
</dbReference>
<organism evidence="15">
    <name type="scientific">Fopius arisanus</name>
    <dbReference type="NCBI Taxonomy" id="64838"/>
    <lineage>
        <taxon>Eukaryota</taxon>
        <taxon>Metazoa</taxon>
        <taxon>Ecdysozoa</taxon>
        <taxon>Arthropoda</taxon>
        <taxon>Hexapoda</taxon>
        <taxon>Insecta</taxon>
        <taxon>Pterygota</taxon>
        <taxon>Neoptera</taxon>
        <taxon>Endopterygota</taxon>
        <taxon>Hymenoptera</taxon>
        <taxon>Apocrita</taxon>
        <taxon>Ichneumonoidea</taxon>
        <taxon>Braconidae</taxon>
        <taxon>Opiinae</taxon>
        <taxon>Fopius</taxon>
    </lineage>
</organism>
<proteinExistence type="inferred from homology"/>
<evidence type="ECO:0000313" key="16">
    <source>
        <dbReference type="Proteomes" id="UP000694866"/>
    </source>
</evidence>
<dbReference type="Pfam" id="PF07992">
    <property type="entry name" value="Pyr_redox_2"/>
    <property type="match status" value="1"/>
</dbReference>
<dbReference type="InterPro" id="IPR036188">
    <property type="entry name" value="FAD/NAD-bd_sf"/>
</dbReference>
<dbReference type="InterPro" id="IPR023753">
    <property type="entry name" value="FAD/NAD-binding_dom"/>
</dbReference>
<reference evidence="15" key="1">
    <citation type="submission" date="2015-01" db="EMBL/GenBank/DDBJ databases">
        <title>Transcriptome Assembly of Fopius arisanus.</title>
        <authorList>
            <person name="Geib S."/>
        </authorList>
    </citation>
    <scope>NUCLEOTIDE SEQUENCE</scope>
</reference>
<keyword evidence="10" id="KW-0496">Mitochondrion</keyword>
<dbReference type="RefSeq" id="XP_011298027.1">
    <property type="nucleotide sequence ID" value="XM_011299725.1"/>
</dbReference>
<evidence type="ECO:0000313" key="17">
    <source>
        <dbReference type="RefSeq" id="XP_011298027.1"/>
    </source>
</evidence>
<sequence>MLSCGRGIGQISRFTRHAYPNCIKSAVFEFTGRIGSLRHASDGKIDKSGKQRGATLRAEECMPPKLSKTDTSAKNSGSCPPECEEICGKIPERGPGNDNNSPKYWKQIIAVILVAGVTIYTYTRIDSLRDKEGSASKNSSKKKKDSDKTGKARARYPVSSAALPADVPYLLIGGGTAAFSAFRSIKSKDPKAKVLVISNEPDQPYMRPPLSKELWYNKDREVTKQLTFKQWNGTERSLFYEPPEFYSSVDNLMKSDKGGVAVATGWTVKTIDPFNRIAILEDGYEIKYDKCLIATGTSPKNLSIFENADQSVKSKVIPFRTKDDFLELEERLADPKIKNIVIVGGGFLGSELACSLSRNLQNTQRRVYQVYKEKFIMSQVLPEYLSEWTTKKSALEGVTCIPNAEIENYEVNKGQLNLILNNGKRIDADQVVVALGVKANTELAEPSNLEVDPDIGGFLVNAELEARSNLWVAGDAACFYDVKLGRRRVEHHDHAVISGRLAGENMTGAGKPYLHQSMFWSDLGPDVGYEAIGIVDSTLPTVGVFAKAEDRDSTAKTGAPSSKDQLKAEGEIHHPTESGQDYGKGVIFYLRNDTVVGIVLWNIFNRMSLARQVLARGTQYEDLNEIAKLFAIHEE</sequence>
<feature type="region of interest" description="Disordered" evidence="12">
    <location>
        <begin position="550"/>
        <end position="577"/>
    </location>
</feature>
<dbReference type="Pfam" id="PF14721">
    <property type="entry name" value="AIF_C"/>
    <property type="match status" value="1"/>
</dbReference>
<dbReference type="InterPro" id="IPR050446">
    <property type="entry name" value="FAD-oxidoreductase/Apoptosis"/>
</dbReference>
<dbReference type="EMBL" id="GBYB01003442">
    <property type="protein sequence ID" value="JAG73209.1"/>
    <property type="molecule type" value="Transcribed_RNA"/>
</dbReference>
<evidence type="ECO:0000256" key="6">
    <source>
        <dbReference type="ARBA" id="ARBA00022827"/>
    </source>
</evidence>
<dbReference type="PANTHER" id="PTHR43557:SF4">
    <property type="entry name" value="APOPTOSIS-INDUCING FACTOR 1, MITOCHONDRIAL"/>
    <property type="match status" value="1"/>
</dbReference>
<evidence type="ECO:0000256" key="4">
    <source>
        <dbReference type="ARBA" id="ARBA00022630"/>
    </source>
</evidence>
<comment type="similarity">
    <text evidence="3">Belongs to the FAD-dependent oxidoreductase family.</text>
</comment>
<dbReference type="SMART" id="SM01353">
    <property type="entry name" value="AIF_C"/>
    <property type="match status" value="1"/>
</dbReference>
<comment type="cofactor">
    <cofactor evidence="1">
        <name>FAD</name>
        <dbReference type="ChEBI" id="CHEBI:57692"/>
    </cofactor>
</comment>
<keyword evidence="16" id="KW-1185">Reference proteome</keyword>
<dbReference type="Gene3D" id="3.30.390.30">
    <property type="match status" value="1"/>
</dbReference>
<feature type="domain" description="FAD/NAD(P)-binding" evidence="13">
    <location>
        <begin position="170"/>
        <end position="497"/>
    </location>
</feature>
<keyword evidence="5" id="KW-0053">Apoptosis</keyword>
<evidence type="ECO:0000256" key="1">
    <source>
        <dbReference type="ARBA" id="ARBA00001974"/>
    </source>
</evidence>
<evidence type="ECO:0000256" key="7">
    <source>
        <dbReference type="ARBA" id="ARBA00022946"/>
    </source>
</evidence>
<comment type="subcellular location">
    <subcellularLocation>
        <location evidence="2">Mitochondrion</location>
    </subcellularLocation>
</comment>
<feature type="region of interest" description="Disordered" evidence="12">
    <location>
        <begin position="130"/>
        <end position="155"/>
    </location>
</feature>
<evidence type="ECO:0000256" key="2">
    <source>
        <dbReference type="ARBA" id="ARBA00004173"/>
    </source>
</evidence>
<dbReference type="SUPFAM" id="SSF51905">
    <property type="entry name" value="FAD/NAD(P)-binding domain"/>
    <property type="match status" value="2"/>
</dbReference>
<dbReference type="OrthoDB" id="6029at2759"/>
<feature type="compositionally biased region" description="Basic and acidic residues" evidence="12">
    <location>
        <begin position="564"/>
        <end position="576"/>
    </location>
</feature>
<accession>A0A0C9QS22</accession>
<dbReference type="Proteomes" id="UP000694866">
    <property type="component" value="Unplaced"/>
</dbReference>
<evidence type="ECO:0000256" key="5">
    <source>
        <dbReference type="ARBA" id="ARBA00022703"/>
    </source>
</evidence>
<dbReference type="InterPro" id="IPR029324">
    <property type="entry name" value="AIF_C"/>
</dbReference>
<evidence type="ECO:0000313" key="15">
    <source>
        <dbReference type="EMBL" id="JAG73209.1"/>
    </source>
</evidence>
<evidence type="ECO:0000256" key="9">
    <source>
        <dbReference type="ARBA" id="ARBA00023027"/>
    </source>
</evidence>
<comment type="catalytic activity">
    <reaction evidence="11">
        <text>A + NADH + H(+) = AH2 + NAD(+)</text>
        <dbReference type="Rhea" id="RHEA:11356"/>
        <dbReference type="ChEBI" id="CHEBI:13193"/>
        <dbReference type="ChEBI" id="CHEBI:15378"/>
        <dbReference type="ChEBI" id="CHEBI:17499"/>
        <dbReference type="ChEBI" id="CHEBI:57540"/>
        <dbReference type="ChEBI" id="CHEBI:57945"/>
    </reaction>
</comment>
<feature type="domain" description="Mitochondrial apoptosis-inducing factor C-terminal" evidence="14">
    <location>
        <begin position="502"/>
        <end position="615"/>
    </location>
</feature>
<reference evidence="17" key="2">
    <citation type="submission" date="2025-04" db="UniProtKB">
        <authorList>
            <consortium name="RefSeq"/>
        </authorList>
    </citation>
    <scope>IDENTIFICATION</scope>
    <source>
        <strain evidence="17">USDA-PBARC FA_bdor</strain>
        <tissue evidence="17">Whole organism</tissue>
    </source>
</reference>
<accession>A0A9R1SVR2</accession>
<evidence type="ECO:0000259" key="14">
    <source>
        <dbReference type="Pfam" id="PF14721"/>
    </source>
</evidence>
<dbReference type="CTD" id="33390"/>
<dbReference type="GO" id="GO:0005739">
    <property type="term" value="C:mitochondrion"/>
    <property type="evidence" value="ECO:0007669"/>
    <property type="project" value="UniProtKB-SubCell"/>
</dbReference>
<keyword evidence="9" id="KW-0520">NAD</keyword>
<evidence type="ECO:0000256" key="10">
    <source>
        <dbReference type="ARBA" id="ARBA00023128"/>
    </source>
</evidence>
<dbReference type="Gene3D" id="3.50.50.60">
    <property type="entry name" value="FAD/NAD(P)-binding domain"/>
    <property type="match status" value="2"/>
</dbReference>
<name>A0A0C9QS22_9HYME</name>
<dbReference type="GeneID" id="105263488"/>
<dbReference type="GO" id="GO:0046983">
    <property type="term" value="F:protein dimerization activity"/>
    <property type="evidence" value="ECO:0007669"/>
    <property type="project" value="InterPro"/>
</dbReference>
<keyword evidence="4" id="KW-0285">Flavoprotein</keyword>
<dbReference type="PRINTS" id="PR00368">
    <property type="entry name" value="FADPNR"/>
</dbReference>
<dbReference type="AlphaFoldDB" id="A0A0C9QS22"/>
<dbReference type="GO" id="GO:0033108">
    <property type="term" value="P:mitochondrial respiratory chain complex assembly"/>
    <property type="evidence" value="ECO:0007669"/>
    <property type="project" value="TreeGrafter"/>
</dbReference>
<evidence type="ECO:0000259" key="13">
    <source>
        <dbReference type="Pfam" id="PF07992"/>
    </source>
</evidence>
<keyword evidence="8" id="KW-0560">Oxidoreductase</keyword>
<dbReference type="GO" id="GO:0006915">
    <property type="term" value="P:apoptotic process"/>
    <property type="evidence" value="ECO:0007669"/>
    <property type="project" value="UniProtKB-KW"/>
</dbReference>
<evidence type="ECO:0000256" key="12">
    <source>
        <dbReference type="SAM" id="MobiDB-lite"/>
    </source>
</evidence>
<keyword evidence="6" id="KW-0274">FAD</keyword>
<gene>
    <name evidence="15" type="primary">AIFM1</name>
    <name evidence="17" type="synonym">AIF</name>
    <name evidence="15" type="ORF">g.68366</name>
</gene>
<keyword evidence="7" id="KW-0809">Transit peptide</keyword>
<dbReference type="GO" id="GO:0071949">
    <property type="term" value="F:FAD binding"/>
    <property type="evidence" value="ECO:0007669"/>
    <property type="project" value="TreeGrafter"/>
</dbReference>
<dbReference type="PRINTS" id="PR00411">
    <property type="entry name" value="PNDRDTASEI"/>
</dbReference>
<dbReference type="KEGG" id="fas:105263488"/>
<evidence type="ECO:0000256" key="3">
    <source>
        <dbReference type="ARBA" id="ARBA00006442"/>
    </source>
</evidence>
<evidence type="ECO:0000256" key="8">
    <source>
        <dbReference type="ARBA" id="ARBA00023002"/>
    </source>
</evidence>
<dbReference type="GO" id="GO:0016174">
    <property type="term" value="F:NAD(P)H oxidase H2O2-forming activity"/>
    <property type="evidence" value="ECO:0007669"/>
    <property type="project" value="TreeGrafter"/>
</dbReference>
<protein>
    <submittedName>
        <fullName evidence="15">AIFM1 protein</fullName>
    </submittedName>
    <submittedName>
        <fullName evidence="17">Apoptosis-inducing factor 1, mitochondrial</fullName>
    </submittedName>
</protein>
<dbReference type="SUPFAM" id="SSF55424">
    <property type="entry name" value="FAD/NAD-linked reductases, dimerisation (C-terminal) domain"/>
    <property type="match status" value="1"/>
</dbReference>
<evidence type="ECO:0000256" key="11">
    <source>
        <dbReference type="ARBA" id="ARBA00047786"/>
    </source>
</evidence>
<dbReference type="PANTHER" id="PTHR43557">
    <property type="entry name" value="APOPTOSIS-INDUCING FACTOR 1"/>
    <property type="match status" value="1"/>
</dbReference>